<proteinExistence type="predicted"/>
<dbReference type="RefSeq" id="WP_247414627.1">
    <property type="nucleotide sequence ID" value="NZ_JALLGW010000001.1"/>
</dbReference>
<reference evidence="9 10" key="1">
    <citation type="journal article" date="2019" name="Int. J. Syst. Evol. Microbiol.">
        <title>The Global Catalogue of Microorganisms (GCM) 10K type strain sequencing project: providing services to taxonomists for standard genome sequencing and annotation.</title>
        <authorList>
            <consortium name="The Broad Institute Genomics Platform"/>
            <consortium name="The Broad Institute Genome Sequencing Center for Infectious Disease"/>
            <person name="Wu L."/>
            <person name="Ma J."/>
        </authorList>
    </citation>
    <scope>NUCLEOTIDE SEQUENCE [LARGE SCALE GENOMIC DNA]</scope>
    <source>
        <strain evidence="9 10">CGMCC 1.12543</strain>
    </source>
</reference>
<keyword evidence="4" id="KW-0249">Electron transport</keyword>
<dbReference type="GO" id="GO:0046872">
    <property type="term" value="F:metal ion binding"/>
    <property type="evidence" value="ECO:0007669"/>
    <property type="project" value="UniProtKB-KW"/>
</dbReference>
<evidence type="ECO:0000256" key="6">
    <source>
        <dbReference type="ARBA" id="ARBA00023136"/>
    </source>
</evidence>
<keyword evidence="3" id="KW-0479">Metal-binding</keyword>
<dbReference type="GO" id="GO:0016020">
    <property type="term" value="C:membrane"/>
    <property type="evidence" value="ECO:0007669"/>
    <property type="project" value="UniProtKB-SubCell"/>
</dbReference>
<comment type="subcellular location">
    <subcellularLocation>
        <location evidence="1">Membrane</location>
    </subcellularLocation>
</comment>
<evidence type="ECO:0000256" key="5">
    <source>
        <dbReference type="ARBA" id="ARBA00023008"/>
    </source>
</evidence>
<dbReference type="Gene3D" id="2.60.40.420">
    <property type="entry name" value="Cupredoxins - blue copper proteins"/>
    <property type="match status" value="1"/>
</dbReference>
<keyword evidence="10" id="KW-1185">Reference proteome</keyword>
<dbReference type="AlphaFoldDB" id="A0ABD5RMB7"/>
<dbReference type="PANTHER" id="PTHR34192">
    <property type="entry name" value="PLASTOCYANIN MAJOR ISOFORM, CHLOROPLASTIC-RELATED"/>
    <property type="match status" value="1"/>
</dbReference>
<keyword evidence="5" id="KW-0186">Copper</keyword>
<comment type="caution">
    <text evidence="9">The sequence shown here is derived from an EMBL/GenBank/DDBJ whole genome shotgun (WGS) entry which is preliminary data.</text>
</comment>
<dbReference type="PANTHER" id="PTHR34192:SF10">
    <property type="entry name" value="PLASTOCYANIN MAJOR ISOFORM, CHLOROPLASTIC-RELATED"/>
    <property type="match status" value="1"/>
</dbReference>
<evidence type="ECO:0000313" key="9">
    <source>
        <dbReference type="EMBL" id="MFC5971742.1"/>
    </source>
</evidence>
<evidence type="ECO:0000259" key="8">
    <source>
        <dbReference type="Pfam" id="PF00127"/>
    </source>
</evidence>
<keyword evidence="7" id="KW-0812">Transmembrane</keyword>
<name>A0ABD5RMB7_9EURY</name>
<evidence type="ECO:0000256" key="1">
    <source>
        <dbReference type="ARBA" id="ARBA00004370"/>
    </source>
</evidence>
<dbReference type="SUPFAM" id="SSF49503">
    <property type="entry name" value="Cupredoxins"/>
    <property type="match status" value="1"/>
</dbReference>
<organism evidence="9 10">
    <name type="scientific">Halomarina salina</name>
    <dbReference type="NCBI Taxonomy" id="1872699"/>
    <lineage>
        <taxon>Archaea</taxon>
        <taxon>Methanobacteriati</taxon>
        <taxon>Methanobacteriota</taxon>
        <taxon>Stenosarchaea group</taxon>
        <taxon>Halobacteria</taxon>
        <taxon>Halobacteriales</taxon>
        <taxon>Natronomonadaceae</taxon>
        <taxon>Halomarina</taxon>
    </lineage>
</organism>
<feature type="domain" description="Blue (type 1) copper" evidence="8">
    <location>
        <begin position="49"/>
        <end position="153"/>
    </location>
</feature>
<accession>A0ABD5RMB7</accession>
<dbReference type="InterPro" id="IPR028871">
    <property type="entry name" value="BlueCu_1_BS"/>
</dbReference>
<evidence type="ECO:0000313" key="10">
    <source>
        <dbReference type="Proteomes" id="UP001596099"/>
    </source>
</evidence>
<evidence type="ECO:0000256" key="7">
    <source>
        <dbReference type="SAM" id="Phobius"/>
    </source>
</evidence>
<dbReference type="Pfam" id="PF00127">
    <property type="entry name" value="Copper-bind"/>
    <property type="match status" value="1"/>
</dbReference>
<feature type="transmembrane region" description="Helical" evidence="7">
    <location>
        <begin position="177"/>
        <end position="197"/>
    </location>
</feature>
<dbReference type="Proteomes" id="UP001596099">
    <property type="component" value="Unassembled WGS sequence"/>
</dbReference>
<protein>
    <submittedName>
        <fullName evidence="9">Plastocyanin/azurin family copper-binding protein</fullName>
    </submittedName>
</protein>
<evidence type="ECO:0000256" key="2">
    <source>
        <dbReference type="ARBA" id="ARBA00022448"/>
    </source>
</evidence>
<keyword evidence="6 7" id="KW-0472">Membrane</keyword>
<dbReference type="InterPro" id="IPR000923">
    <property type="entry name" value="BlueCu_1"/>
</dbReference>
<sequence>MSQRAESGRDASGATGTGLTRRALLFGGVGTLAVAVGTDAGAAQEGGATTVEMTDGLVFDPQEVTVPPGGTVVWENVGQVGHSVTAYEGEIPSDAEYFDSADAGSEEAARSAYPDEGDIGGGGTYEHTFDVEGSYGYFCIPHESAGMVGTVTVAPGGGGDAEGGGVAPPVVGDDVRLLGIATALALVAVVAFTFFLLKYGGDYGE</sequence>
<dbReference type="EMBL" id="JBHSQH010000001">
    <property type="protein sequence ID" value="MFC5971742.1"/>
    <property type="molecule type" value="Genomic_DNA"/>
</dbReference>
<evidence type="ECO:0000256" key="4">
    <source>
        <dbReference type="ARBA" id="ARBA00022982"/>
    </source>
</evidence>
<dbReference type="PROSITE" id="PS00196">
    <property type="entry name" value="COPPER_BLUE"/>
    <property type="match status" value="1"/>
</dbReference>
<gene>
    <name evidence="9" type="ORF">ACFPYI_10400</name>
</gene>
<keyword evidence="7" id="KW-1133">Transmembrane helix</keyword>
<dbReference type="InterPro" id="IPR008972">
    <property type="entry name" value="Cupredoxin"/>
</dbReference>
<evidence type="ECO:0000256" key="3">
    <source>
        <dbReference type="ARBA" id="ARBA00022723"/>
    </source>
</evidence>
<keyword evidence="2" id="KW-0813">Transport</keyword>